<dbReference type="InterPro" id="IPR000014">
    <property type="entry name" value="PAS"/>
</dbReference>
<dbReference type="InterPro" id="IPR036097">
    <property type="entry name" value="HisK_dim/P_sf"/>
</dbReference>
<feature type="domain" description="PAS" evidence="10">
    <location>
        <begin position="189"/>
        <end position="233"/>
    </location>
</feature>
<keyword evidence="6" id="KW-0418">Kinase</keyword>
<dbReference type="PANTHER" id="PTHR43065">
    <property type="entry name" value="SENSOR HISTIDINE KINASE"/>
    <property type="match status" value="1"/>
</dbReference>
<dbReference type="InterPro" id="IPR029016">
    <property type="entry name" value="GAF-like_dom_sf"/>
</dbReference>
<dbReference type="InterPro" id="IPR003594">
    <property type="entry name" value="HATPase_dom"/>
</dbReference>
<evidence type="ECO:0000313" key="11">
    <source>
        <dbReference type="EMBL" id="GGI45239.1"/>
    </source>
</evidence>
<evidence type="ECO:0000256" key="2">
    <source>
        <dbReference type="ARBA" id="ARBA00012438"/>
    </source>
</evidence>
<dbReference type="Pfam" id="PF00989">
    <property type="entry name" value="PAS"/>
    <property type="match status" value="1"/>
</dbReference>
<dbReference type="CDD" id="cd00082">
    <property type="entry name" value="HisKA"/>
    <property type="match status" value="1"/>
</dbReference>
<dbReference type="InterPro" id="IPR005467">
    <property type="entry name" value="His_kinase_dom"/>
</dbReference>
<dbReference type="Gene3D" id="3.30.450.40">
    <property type="match status" value="1"/>
</dbReference>
<feature type="domain" description="Histidine kinase" evidence="9">
    <location>
        <begin position="323"/>
        <end position="530"/>
    </location>
</feature>
<proteinExistence type="predicted"/>
<reference evidence="12" key="1">
    <citation type="journal article" date="2019" name="Int. J. Syst. Evol. Microbiol.">
        <title>The Global Catalogue of Microorganisms (GCM) 10K type strain sequencing project: providing services to taxonomists for standard genome sequencing and annotation.</title>
        <authorList>
            <consortium name="The Broad Institute Genomics Platform"/>
            <consortium name="The Broad Institute Genome Sequencing Center for Infectious Disease"/>
            <person name="Wu L."/>
            <person name="Ma J."/>
        </authorList>
    </citation>
    <scope>NUCLEOTIDE SEQUENCE [LARGE SCALE GENOMIC DNA]</scope>
    <source>
        <strain evidence="12">CGMCC 1.15043</strain>
    </source>
</reference>
<dbReference type="InterPro" id="IPR035965">
    <property type="entry name" value="PAS-like_dom_sf"/>
</dbReference>
<evidence type="ECO:0000259" key="10">
    <source>
        <dbReference type="PROSITE" id="PS50112"/>
    </source>
</evidence>
<dbReference type="SUPFAM" id="SSF55785">
    <property type="entry name" value="PYP-like sensor domain (PAS domain)"/>
    <property type="match status" value="1"/>
</dbReference>
<dbReference type="PRINTS" id="PR00344">
    <property type="entry name" value="BCTRLSENSOR"/>
</dbReference>
<dbReference type="EMBL" id="BMHE01000003">
    <property type="protein sequence ID" value="GGI45239.1"/>
    <property type="molecule type" value="Genomic_DNA"/>
</dbReference>
<dbReference type="PROSITE" id="PS50109">
    <property type="entry name" value="HIS_KIN"/>
    <property type="match status" value="1"/>
</dbReference>
<evidence type="ECO:0000256" key="5">
    <source>
        <dbReference type="ARBA" id="ARBA00022741"/>
    </source>
</evidence>
<dbReference type="Gene3D" id="3.30.450.20">
    <property type="entry name" value="PAS domain"/>
    <property type="match status" value="1"/>
</dbReference>
<dbReference type="Pfam" id="PF02518">
    <property type="entry name" value="HATPase_c"/>
    <property type="match status" value="1"/>
</dbReference>
<keyword evidence="4" id="KW-0808">Transferase</keyword>
<dbReference type="NCBIfam" id="TIGR00229">
    <property type="entry name" value="sensory_box"/>
    <property type="match status" value="1"/>
</dbReference>
<comment type="caution">
    <text evidence="11">The sequence shown here is derived from an EMBL/GenBank/DDBJ whole genome shotgun (WGS) entry which is preliminary data.</text>
</comment>
<dbReference type="Proteomes" id="UP000615455">
    <property type="component" value="Unassembled WGS sequence"/>
</dbReference>
<evidence type="ECO:0000256" key="4">
    <source>
        <dbReference type="ARBA" id="ARBA00022679"/>
    </source>
</evidence>
<dbReference type="InterPro" id="IPR003661">
    <property type="entry name" value="HisK_dim/P_dom"/>
</dbReference>
<evidence type="ECO:0000256" key="3">
    <source>
        <dbReference type="ARBA" id="ARBA00022553"/>
    </source>
</evidence>
<keyword evidence="3" id="KW-0597">Phosphoprotein</keyword>
<dbReference type="SUPFAM" id="SSF47384">
    <property type="entry name" value="Homodimeric domain of signal transducing histidine kinase"/>
    <property type="match status" value="1"/>
</dbReference>
<dbReference type="SMART" id="SM00388">
    <property type="entry name" value="HisKA"/>
    <property type="match status" value="1"/>
</dbReference>
<evidence type="ECO:0000256" key="8">
    <source>
        <dbReference type="ARBA" id="ARBA00023012"/>
    </source>
</evidence>
<dbReference type="SMART" id="SM00091">
    <property type="entry name" value="PAS"/>
    <property type="match status" value="1"/>
</dbReference>
<organism evidence="11 12">
    <name type="scientific">Paenibacillus marchantiophytorum</name>
    <dbReference type="NCBI Taxonomy" id="1619310"/>
    <lineage>
        <taxon>Bacteria</taxon>
        <taxon>Bacillati</taxon>
        <taxon>Bacillota</taxon>
        <taxon>Bacilli</taxon>
        <taxon>Bacillales</taxon>
        <taxon>Paenibacillaceae</taxon>
        <taxon>Paenibacillus</taxon>
    </lineage>
</organism>
<evidence type="ECO:0000259" key="9">
    <source>
        <dbReference type="PROSITE" id="PS50109"/>
    </source>
</evidence>
<gene>
    <name evidence="11" type="ORF">GCM10008018_11100</name>
</gene>
<dbReference type="Gene3D" id="1.10.287.130">
    <property type="match status" value="1"/>
</dbReference>
<dbReference type="InterPro" id="IPR036890">
    <property type="entry name" value="HATPase_C_sf"/>
</dbReference>
<dbReference type="InterPro" id="IPR013767">
    <property type="entry name" value="PAS_fold"/>
</dbReference>
<dbReference type="PANTHER" id="PTHR43065:SF10">
    <property type="entry name" value="PEROXIDE STRESS-ACTIVATED HISTIDINE KINASE MAK3"/>
    <property type="match status" value="1"/>
</dbReference>
<evidence type="ECO:0000256" key="6">
    <source>
        <dbReference type="ARBA" id="ARBA00022777"/>
    </source>
</evidence>
<comment type="catalytic activity">
    <reaction evidence="1">
        <text>ATP + protein L-histidine = ADP + protein N-phospho-L-histidine.</text>
        <dbReference type="EC" id="2.7.13.3"/>
    </reaction>
</comment>
<dbReference type="CDD" id="cd00130">
    <property type="entry name" value="PAS"/>
    <property type="match status" value="1"/>
</dbReference>
<dbReference type="Gene3D" id="3.30.565.10">
    <property type="entry name" value="Histidine kinase-like ATPase, C-terminal domain"/>
    <property type="match status" value="1"/>
</dbReference>
<dbReference type="SMART" id="SM00387">
    <property type="entry name" value="HATPase_c"/>
    <property type="match status" value="1"/>
</dbReference>
<name>A0ABQ2BQJ2_9BACL</name>
<sequence>MKQWIELSRQRCRDRGMDPTKISSVGLKLSDNQLQVEKERYRDILAVIQYFAEKILSLLAGKPHLILVNNEQGYILDSYGDEGFKSIIYNYGIHEGIKCDEEFMGTNVVTLALQEQAPIQIVGEEHYHEMLGNTACYCVPFHFPMYHNLSGTIAIMTSVEHHNHTYLALLSNMADSIERELSLRMTNQNQNLIQQLVVNNMRNGIIMTDERGIITEFNAYAEKITGRNRESVIHTPVFPFEHFGSYFYQALKYRKQFENIELSFRYSLDQKNVCLFDLLPIINEKGEILGAFAQFRDITDRVVLERQFINAEKFSAIGKMAAGLAHEIRNPLTSIIGFFQLLQKSNDPQKFQNYVGLINTELQNMKQLVSDFVVMAKPSTPERKAVNLQEFLKDTIRFMDSQAILKNTSITAIYDESLTMAWIDPAQIKQVLVNLIQNAIDSIDKNGFIQLSTKMGANNKMFQISIEDNGVGMTKEELAQIVNPFFSTKENGVGLGLSICYRIIENHKGNMTATSRKGIGTKFEVTLPLS</sequence>
<keyword evidence="7" id="KW-0067">ATP-binding</keyword>
<dbReference type="SUPFAM" id="SSF55874">
    <property type="entry name" value="ATPase domain of HSP90 chaperone/DNA topoisomerase II/histidine kinase"/>
    <property type="match status" value="1"/>
</dbReference>
<protein>
    <recommendedName>
        <fullName evidence="2">histidine kinase</fullName>
        <ecNumber evidence="2">2.7.13.3</ecNumber>
    </recommendedName>
</protein>
<dbReference type="EC" id="2.7.13.3" evidence="2"/>
<accession>A0ABQ2BQJ2</accession>
<evidence type="ECO:0000256" key="7">
    <source>
        <dbReference type="ARBA" id="ARBA00022840"/>
    </source>
</evidence>
<keyword evidence="5" id="KW-0547">Nucleotide-binding</keyword>
<keyword evidence="12" id="KW-1185">Reference proteome</keyword>
<dbReference type="RefSeq" id="WP_189008710.1">
    <property type="nucleotide sequence ID" value="NZ_BMHE01000003.1"/>
</dbReference>
<dbReference type="PROSITE" id="PS50112">
    <property type="entry name" value="PAS"/>
    <property type="match status" value="1"/>
</dbReference>
<evidence type="ECO:0000256" key="1">
    <source>
        <dbReference type="ARBA" id="ARBA00000085"/>
    </source>
</evidence>
<keyword evidence="8" id="KW-0902">Two-component regulatory system</keyword>
<dbReference type="Pfam" id="PF00512">
    <property type="entry name" value="HisKA"/>
    <property type="match status" value="1"/>
</dbReference>
<dbReference type="InterPro" id="IPR004358">
    <property type="entry name" value="Sig_transdc_His_kin-like_C"/>
</dbReference>
<evidence type="ECO:0000313" key="12">
    <source>
        <dbReference type="Proteomes" id="UP000615455"/>
    </source>
</evidence>